<dbReference type="PANTHER" id="PTHR46579:SF1">
    <property type="entry name" value="F5_8 TYPE C DOMAIN-CONTAINING PROTEIN"/>
    <property type="match status" value="1"/>
</dbReference>
<proteinExistence type="predicted"/>
<dbReference type="PANTHER" id="PTHR46579">
    <property type="entry name" value="F5/8 TYPE C DOMAIN-CONTAINING PROTEIN-RELATED"/>
    <property type="match status" value="1"/>
</dbReference>
<feature type="compositionally biased region" description="Polar residues" evidence="1">
    <location>
        <begin position="56"/>
        <end position="70"/>
    </location>
</feature>
<feature type="compositionally biased region" description="Polar residues" evidence="1">
    <location>
        <begin position="87"/>
        <end position="103"/>
    </location>
</feature>
<evidence type="ECO:0000256" key="1">
    <source>
        <dbReference type="SAM" id="MobiDB-lite"/>
    </source>
</evidence>
<dbReference type="STRING" id="307972.A0A2G8LQP5"/>
<sequence length="874" mass="99202">MDPNRGRKRNNVSVRPKKKYKGYLEPQNSSDEEPTIPRRTLNRYKKGSKTLKKGQLENNWSRDFNCSTSSEDGRPNDDVHSSYGEMVSSSASEGNCSGNTAAADSTVERESDDSGPPSEEPSSPSSSSETDSDVPADDEAAFQADETLNEPLFQGSQVTKAEVILMVMTFVMRHCLSTAAMVDLLHIINSILGRVVIPASKYVFEKLFKSNFLNLSFHFYCSYCLSFVRTWQGVNVGVVSCPHCQRDCNVGNMQNSNFFITSSLKHQIKTLFEREDITVNLAYRYNRHKKQEGNLEDIFDGEIYKNLEEVHNFPNNFTYTFNTDGMPVFKSASYSLWPIYIMINELPPSLRMKNLLLAGVWFGQKGPRMNIFLEKFVREARILADDGVEWENEGEIIRSKFYGICCCADAPARAALQNRLQFNGYMGCGLCYHPGRAVERVVKYPVDVCDHAERCDDEVLEDMVKALDEGRIIRGVKGPTPVINLPKFPLVWGFPPDFMHCLLLGVARQLAELWFSSPANSVYYIGQPNVLNRLDKILKSIKVPSFVSRMPRPITERKHWKAIEWYNWLFYFSIPCLHGVLPEQYLRHFYALVQGCYILLQKSLSPEDVNTADILLFNFVGHMQLLYGEKAMTSNVHSLVHLAKSVKMWGPLWTHSCFPFETANGEIKNVLKGNRGIMLQAMYKFFLVRALPLFGANYMVSDRIKAFCKEMLSPRKLKPTEFMDSVELYGAGSVQLLSNAEQNALLVNELEVVNEAVVYKRLGKDGIIYHSQQYTKATRRNCTMFYLSNGQVGRIQKVLCIQNECIILYKMMHFVPDNGFQDPQNNTDVFHIKLCAHLSENVSAIAATELCGSCFLVDVGERSFICFPASYVAL</sequence>
<dbReference type="OrthoDB" id="3263820at2759"/>
<keyword evidence="3" id="KW-1185">Reference proteome</keyword>
<gene>
    <name evidence="2" type="ORF">BSL78_00597</name>
</gene>
<name>A0A2G8LQP5_STIJA</name>
<dbReference type="EMBL" id="MRZV01000011">
    <property type="protein sequence ID" value="PIK62500.1"/>
    <property type="molecule type" value="Genomic_DNA"/>
</dbReference>
<comment type="caution">
    <text evidence="2">The sequence shown here is derived from an EMBL/GenBank/DDBJ whole genome shotgun (WGS) entry which is preliminary data.</text>
</comment>
<protein>
    <recommendedName>
        <fullName evidence="4">Transposase domain-containing protein</fullName>
    </recommendedName>
</protein>
<accession>A0A2G8LQP5</accession>
<feature type="compositionally biased region" description="Basic residues" evidence="1">
    <location>
        <begin position="1"/>
        <end position="21"/>
    </location>
</feature>
<feature type="compositionally biased region" description="Basic residues" evidence="1">
    <location>
        <begin position="40"/>
        <end position="52"/>
    </location>
</feature>
<evidence type="ECO:0000313" key="3">
    <source>
        <dbReference type="Proteomes" id="UP000230750"/>
    </source>
</evidence>
<reference evidence="2 3" key="1">
    <citation type="journal article" date="2017" name="PLoS Biol.">
        <title>The sea cucumber genome provides insights into morphological evolution and visceral regeneration.</title>
        <authorList>
            <person name="Zhang X."/>
            <person name="Sun L."/>
            <person name="Yuan J."/>
            <person name="Sun Y."/>
            <person name="Gao Y."/>
            <person name="Zhang L."/>
            <person name="Li S."/>
            <person name="Dai H."/>
            <person name="Hamel J.F."/>
            <person name="Liu C."/>
            <person name="Yu Y."/>
            <person name="Liu S."/>
            <person name="Lin W."/>
            <person name="Guo K."/>
            <person name="Jin S."/>
            <person name="Xu P."/>
            <person name="Storey K.B."/>
            <person name="Huan P."/>
            <person name="Zhang T."/>
            <person name="Zhou Y."/>
            <person name="Zhang J."/>
            <person name="Lin C."/>
            <person name="Li X."/>
            <person name="Xing L."/>
            <person name="Huo D."/>
            <person name="Sun M."/>
            <person name="Wang L."/>
            <person name="Mercier A."/>
            <person name="Li F."/>
            <person name="Yang H."/>
            <person name="Xiang J."/>
        </authorList>
    </citation>
    <scope>NUCLEOTIDE SEQUENCE [LARGE SCALE GENOMIC DNA]</scope>
    <source>
        <strain evidence="2">Shaxun</strain>
        <tissue evidence="2">Muscle</tissue>
    </source>
</reference>
<evidence type="ECO:0000313" key="2">
    <source>
        <dbReference type="EMBL" id="PIK62500.1"/>
    </source>
</evidence>
<dbReference type="Proteomes" id="UP000230750">
    <property type="component" value="Unassembled WGS sequence"/>
</dbReference>
<feature type="compositionally biased region" description="Basic and acidic residues" evidence="1">
    <location>
        <begin position="71"/>
        <end position="80"/>
    </location>
</feature>
<organism evidence="2 3">
    <name type="scientific">Stichopus japonicus</name>
    <name type="common">Sea cucumber</name>
    <dbReference type="NCBI Taxonomy" id="307972"/>
    <lineage>
        <taxon>Eukaryota</taxon>
        <taxon>Metazoa</taxon>
        <taxon>Echinodermata</taxon>
        <taxon>Eleutherozoa</taxon>
        <taxon>Echinozoa</taxon>
        <taxon>Holothuroidea</taxon>
        <taxon>Aspidochirotacea</taxon>
        <taxon>Aspidochirotida</taxon>
        <taxon>Stichopodidae</taxon>
        <taxon>Apostichopus</taxon>
    </lineage>
</organism>
<dbReference type="AlphaFoldDB" id="A0A2G8LQP5"/>
<feature type="region of interest" description="Disordered" evidence="1">
    <location>
        <begin position="1"/>
        <end position="136"/>
    </location>
</feature>
<evidence type="ECO:0008006" key="4">
    <source>
        <dbReference type="Google" id="ProtNLM"/>
    </source>
</evidence>
<dbReference type="Pfam" id="PF02992">
    <property type="entry name" value="Transposase_21"/>
    <property type="match status" value="1"/>
</dbReference>
<feature type="compositionally biased region" description="Low complexity" evidence="1">
    <location>
        <begin position="114"/>
        <end position="129"/>
    </location>
</feature>
<dbReference type="InterPro" id="IPR004242">
    <property type="entry name" value="Transposase_21"/>
</dbReference>